<protein>
    <recommendedName>
        <fullName evidence="2">NADH-quinone oxidoreductase subunit J</fullName>
        <ecNumber evidence="2">7.1.1.-</ecNumber>
    </recommendedName>
</protein>
<dbReference type="EC" id="7.1.1.-" evidence="2"/>
<comment type="subcellular location">
    <subcellularLocation>
        <location evidence="2">Cell membrane</location>
        <topology evidence="2">Multi-pass membrane protein</topology>
    </subcellularLocation>
</comment>
<sequence>MSLFDVAFYVLAFITVGSAIVVVSSRNIIYSAFALLFTFFGVAGLYVLLNADFIAVTQVLIYVGGILVLIIFGVMLTTKVFDVPVKTETLHVGPAIVVTGAIMGTLFGVILKTKWFDILNVQWDGTTKKIGERLMTDFLLPFEVASVVLLVALLGAVIIARRERVKS</sequence>
<accession>A0A0P1NY96</accession>
<accession>A0A0P1MHB8</accession>
<dbReference type="Pfam" id="PF00499">
    <property type="entry name" value="Oxidored_q3"/>
    <property type="match status" value="1"/>
</dbReference>
<dbReference type="GO" id="GO:0008137">
    <property type="term" value="F:NADH dehydrogenase (ubiquinone) activity"/>
    <property type="evidence" value="ECO:0007669"/>
    <property type="project" value="UniProtKB-UniRule"/>
</dbReference>
<accession>A0A0P1P2Q8</accession>
<name>A0A0P1MKK8_9BACT</name>
<dbReference type="PANTHER" id="PTHR33269">
    <property type="entry name" value="NADH-UBIQUINONE OXIDOREDUCTASE CHAIN 6"/>
    <property type="match status" value="1"/>
</dbReference>
<evidence type="ECO:0000313" key="4">
    <source>
        <dbReference type="EMBL" id="CUU05915.1"/>
    </source>
</evidence>
<evidence type="ECO:0000313" key="3">
    <source>
        <dbReference type="EMBL" id="CUS94911.1"/>
    </source>
</evidence>
<dbReference type="GO" id="GO:0048038">
    <property type="term" value="F:quinone binding"/>
    <property type="evidence" value="ECO:0007669"/>
    <property type="project" value="UniProtKB-UniRule"/>
</dbReference>
<evidence type="ECO:0000313" key="5">
    <source>
        <dbReference type="Proteomes" id="UP000182011"/>
    </source>
</evidence>
<dbReference type="GO" id="GO:0005886">
    <property type="term" value="C:plasma membrane"/>
    <property type="evidence" value="ECO:0007669"/>
    <property type="project" value="UniProtKB-SubCell"/>
</dbReference>
<keyword evidence="2" id="KW-1133">Transmembrane helix</keyword>
<proteinExistence type="inferred from homology"/>
<comment type="catalytic activity">
    <reaction evidence="2">
        <text>a quinone + NADH + 5 H(+)(in) = a quinol + NAD(+) + 4 H(+)(out)</text>
        <dbReference type="Rhea" id="RHEA:57888"/>
        <dbReference type="ChEBI" id="CHEBI:15378"/>
        <dbReference type="ChEBI" id="CHEBI:24646"/>
        <dbReference type="ChEBI" id="CHEBI:57540"/>
        <dbReference type="ChEBI" id="CHEBI:57945"/>
        <dbReference type="ChEBI" id="CHEBI:132124"/>
    </reaction>
</comment>
<comment type="function">
    <text evidence="2">NDH-1 shuttles electrons from NADH, via FMN and iron-sulfur (Fe-S) centers, to quinones in the respiratory chain. Couples the redox reaction to proton translocation (for every two electrons transferred, four hydrogen ions are translocated across the cytoplasmic membrane), and thus conserves the redox energy in a proton gradient.</text>
</comment>
<dbReference type="EMBL" id="FAOP01000005">
    <property type="protein sequence ID" value="CUU05915.1"/>
    <property type="molecule type" value="Genomic_DNA"/>
</dbReference>
<accession>A0A0S4N4Y0</accession>
<feature type="transmembrane region" description="Helical" evidence="2">
    <location>
        <begin position="6"/>
        <end position="23"/>
    </location>
</feature>
<organism evidence="4 5">
    <name type="scientific">Candidatus Kryptonium thompsonii</name>
    <dbReference type="NCBI Taxonomy" id="1633631"/>
    <lineage>
        <taxon>Bacteria</taxon>
        <taxon>Pseudomonadati</taxon>
        <taxon>Candidatus Kryptoniota</taxon>
        <taxon>Candidatus Kryptonium</taxon>
    </lineage>
</organism>
<dbReference type="PANTHER" id="PTHR33269:SF17">
    <property type="entry name" value="NADH-UBIQUINONE OXIDOREDUCTASE CHAIN 6"/>
    <property type="match status" value="1"/>
</dbReference>
<keyword evidence="2" id="KW-0520">NAD</keyword>
<accession>A0A0P1MKK8</accession>
<dbReference type="InterPro" id="IPR001457">
    <property type="entry name" value="NADH_UbQ/plastoQ_OxRdtase_su6"/>
</dbReference>
<feature type="transmembrane region" description="Helical" evidence="2">
    <location>
        <begin position="28"/>
        <end position="49"/>
    </location>
</feature>
<evidence type="ECO:0000256" key="1">
    <source>
        <dbReference type="ARBA" id="ARBA00005698"/>
    </source>
</evidence>
<keyword evidence="2" id="KW-1003">Cell membrane</keyword>
<feature type="transmembrane region" description="Helical" evidence="2">
    <location>
        <begin position="89"/>
        <end position="111"/>
    </location>
</feature>
<dbReference type="Gene3D" id="1.20.120.1200">
    <property type="entry name" value="NADH-ubiquinone/plastoquinone oxidoreductase chain 6, subunit NuoJ"/>
    <property type="match status" value="1"/>
</dbReference>
<accession>A0A0N7MPD5</accession>
<dbReference type="EMBL" id="CZVI01000058">
    <property type="protein sequence ID" value="CUS94911.1"/>
    <property type="molecule type" value="Genomic_DNA"/>
</dbReference>
<dbReference type="InterPro" id="IPR042106">
    <property type="entry name" value="Nuo/plastoQ_OxRdtase_6_NuoJ"/>
</dbReference>
<reference evidence="3 6" key="1">
    <citation type="submission" date="2015-11" db="EMBL/GenBank/DDBJ databases">
        <authorList>
            <person name="Varghese N."/>
        </authorList>
    </citation>
    <scope>NUCLEOTIDE SEQUENCE [LARGE SCALE GENOMIC DNA]</scope>
    <source>
        <strain evidence="3 6">JGI-8</strain>
    </source>
</reference>
<dbReference type="OrthoDB" id="9814997at2"/>
<reference evidence="4 5" key="2">
    <citation type="submission" date="2015-11" db="EMBL/GenBank/DDBJ databases">
        <authorList>
            <person name="Zhang Y."/>
            <person name="Guo Z."/>
        </authorList>
    </citation>
    <scope>NUCLEOTIDE SEQUENCE [LARGE SCALE GENOMIC DNA]</scope>
    <source>
        <strain evidence="4">JGI-4</strain>
    </source>
</reference>
<accession>A0A0P1LV90</accession>
<dbReference type="Proteomes" id="UP000182200">
    <property type="component" value="Unassembled WGS sequence"/>
</dbReference>
<keyword evidence="2" id="KW-0812">Transmembrane</keyword>
<dbReference type="RefSeq" id="WP_047134746.1">
    <property type="nucleotide sequence ID" value="NZ_CZVI01000058.1"/>
</dbReference>
<accession>A0A0P1LEP6</accession>
<feature type="transmembrane region" description="Helical" evidence="2">
    <location>
        <begin position="138"/>
        <end position="160"/>
    </location>
</feature>
<keyword evidence="6" id="KW-1185">Reference proteome</keyword>
<keyword evidence="2" id="KW-0472">Membrane</keyword>
<evidence type="ECO:0000256" key="2">
    <source>
        <dbReference type="RuleBase" id="RU004429"/>
    </source>
</evidence>
<accession>A0A0P1LTY0</accession>
<dbReference type="Proteomes" id="UP000182011">
    <property type="component" value="Unassembled WGS sequence"/>
</dbReference>
<keyword evidence="2" id="KW-0874">Quinone</keyword>
<comment type="similarity">
    <text evidence="1 2">Belongs to the complex I subunit 6 family.</text>
</comment>
<feature type="transmembrane region" description="Helical" evidence="2">
    <location>
        <begin position="55"/>
        <end position="77"/>
    </location>
</feature>
<gene>
    <name evidence="4" type="ORF">JGI4_01381</name>
    <name evidence="3" type="ORF">JGI8_02072</name>
</gene>
<dbReference type="STRING" id="1633631.GCA_001442925_01376"/>
<accession>A0A0P1M709</accession>
<dbReference type="AlphaFoldDB" id="A0A0P1MKK8"/>
<evidence type="ECO:0000313" key="6">
    <source>
        <dbReference type="Proteomes" id="UP000182200"/>
    </source>
</evidence>